<sequence length="327" mass="35398">MQSFLPQSVSVLTDLDNKLRRKLAASLEHLFERAGSALGGGVDGEIGPVLSAIRAHRQKPAVFACYFELVFALKAGRDDEAAHLWRRIVASTAEPAVLEISPLNEEALGEDADRFTRLLNAAETAPIFAPPDPALWSAFEANLAEALALLEEAAPALEAEVRGLVTQIIAAQPRDASVGFGGVSSLTLWGAVTLNAAHHRTPLDILEALVHEGAHLLLFGYAADEPLVRNPLSQRFASPLRREARPMDGVYHATFVCARLHYLYRRLLDGRPAALADWGPRRLEARLAQRSAGFDDGARLIADQAILTPTGEKVLRATVEYMSHAAA</sequence>
<organism evidence="1 2">
    <name type="scientific">Methylosinus trichosporium (strain ATCC 35070 / NCIMB 11131 / UNIQEM 75 / OB3b)</name>
    <dbReference type="NCBI Taxonomy" id="595536"/>
    <lineage>
        <taxon>Bacteria</taxon>
        <taxon>Pseudomonadati</taxon>
        <taxon>Pseudomonadota</taxon>
        <taxon>Alphaproteobacteria</taxon>
        <taxon>Hyphomicrobiales</taxon>
        <taxon>Methylocystaceae</taxon>
        <taxon>Methylosinus</taxon>
    </lineage>
</organism>
<dbReference type="Proteomes" id="UP000230709">
    <property type="component" value="Chromosome"/>
</dbReference>
<dbReference type="RefSeq" id="WP_003613587.1">
    <property type="nucleotide sequence ID" value="NZ_ADVE02000001.1"/>
</dbReference>
<proteinExistence type="predicted"/>
<protein>
    <submittedName>
        <fullName evidence="1">HEXXH motif domain-containing protein</fullName>
    </submittedName>
</protein>
<evidence type="ECO:0000313" key="1">
    <source>
        <dbReference type="EMBL" id="ATQ68820.1"/>
    </source>
</evidence>
<dbReference type="NCBIfam" id="TIGR04267">
    <property type="entry name" value="mod_HExxH"/>
    <property type="match status" value="1"/>
</dbReference>
<dbReference type="AlphaFoldDB" id="A0A2D2D1G5"/>
<name>A0A2D2D1G5_METT3</name>
<evidence type="ECO:0000313" key="2">
    <source>
        <dbReference type="Proteomes" id="UP000230709"/>
    </source>
</evidence>
<gene>
    <name evidence="1" type="ORF">CQW49_13710</name>
</gene>
<dbReference type="STRING" id="595536.GCA_000178815_02425"/>
<dbReference type="EMBL" id="CP023737">
    <property type="protein sequence ID" value="ATQ68820.1"/>
    <property type="molecule type" value="Genomic_DNA"/>
</dbReference>
<dbReference type="InterPro" id="IPR026337">
    <property type="entry name" value="AKG_HExxH"/>
</dbReference>
<keyword evidence="2" id="KW-1185">Reference proteome</keyword>
<reference evidence="2" key="1">
    <citation type="submission" date="2017-10" db="EMBL/GenBank/DDBJ databases">
        <title>Completed PacBio SMRT sequence of Methylosinus trichosporium OB3b reveals presence of a third large plasmid.</title>
        <authorList>
            <person name="Charles T.C."/>
            <person name="Lynch M.D.J."/>
            <person name="Heil J.R."/>
            <person name="Cheng J."/>
        </authorList>
    </citation>
    <scope>NUCLEOTIDE SEQUENCE [LARGE SCALE GENOMIC DNA]</scope>
    <source>
        <strain evidence="2">OB3b</strain>
    </source>
</reference>
<dbReference type="KEGG" id="mtw:CQW49_13710"/>
<accession>A0A2D2D1G5</accession>